<keyword evidence="3" id="KW-1185">Reference proteome</keyword>
<protein>
    <submittedName>
        <fullName evidence="2">Uncharacterized protein</fullName>
    </submittedName>
</protein>
<feature type="transmembrane region" description="Helical" evidence="1">
    <location>
        <begin position="51"/>
        <end position="73"/>
    </location>
</feature>
<dbReference type="KEGG" id="hba:Hbal_1236"/>
<keyword evidence="1" id="KW-0812">Transmembrane</keyword>
<proteinExistence type="predicted"/>
<name>C6XIA2_HIRBI</name>
<organism evidence="2 3">
    <name type="scientific">Hirschia baltica (strain ATCC 49814 / DSM 5838 / IFAM 1418)</name>
    <dbReference type="NCBI Taxonomy" id="582402"/>
    <lineage>
        <taxon>Bacteria</taxon>
        <taxon>Pseudomonadati</taxon>
        <taxon>Pseudomonadota</taxon>
        <taxon>Alphaproteobacteria</taxon>
        <taxon>Hyphomonadales</taxon>
        <taxon>Hyphomonadaceae</taxon>
        <taxon>Hirschia</taxon>
    </lineage>
</organism>
<dbReference type="AlphaFoldDB" id="C6XIA2"/>
<reference evidence="3" key="1">
    <citation type="journal article" date="2011" name="J. Bacteriol.">
        <title>Genome sequences of eight morphologically diverse alphaproteobacteria.</title>
        <authorList>
            <consortium name="US DOE Joint Genome Institute"/>
            <person name="Brown P.J."/>
            <person name="Kysela D.T."/>
            <person name="Buechlein A."/>
            <person name="Hemmerich C."/>
            <person name="Brun Y.V."/>
        </authorList>
    </citation>
    <scope>NUCLEOTIDE SEQUENCE [LARGE SCALE GENOMIC DNA]</scope>
    <source>
        <strain evidence="3">ATCC 49814 / DSM 5838 / IFAM 1418</strain>
    </source>
</reference>
<keyword evidence="1" id="KW-1133">Transmembrane helix</keyword>
<dbReference type="OrthoDB" id="9942231at2"/>
<gene>
    <name evidence="2" type="ordered locus">Hbal_1236</name>
</gene>
<evidence type="ECO:0000256" key="1">
    <source>
        <dbReference type="SAM" id="Phobius"/>
    </source>
</evidence>
<sequence>MLAFVPTIIWQSSVSDILPLTPDNFINVLFPDIQNEPSIMQTITSPNELNILWLIAGLVCLSGAFFFILELFAHYKDSKQKQLTKKDTFSNVEANRMTRSNTSRAA</sequence>
<dbReference type="HOGENOM" id="CLU_2219509_0_0_5"/>
<accession>C6XIA2</accession>
<evidence type="ECO:0000313" key="2">
    <source>
        <dbReference type="EMBL" id="ACT58928.1"/>
    </source>
</evidence>
<dbReference type="Proteomes" id="UP000002745">
    <property type="component" value="Chromosome"/>
</dbReference>
<dbReference type="EMBL" id="CP001678">
    <property type="protein sequence ID" value="ACT58928.1"/>
    <property type="molecule type" value="Genomic_DNA"/>
</dbReference>
<keyword evidence="1" id="KW-0472">Membrane</keyword>
<evidence type="ECO:0000313" key="3">
    <source>
        <dbReference type="Proteomes" id="UP000002745"/>
    </source>
</evidence>
<dbReference type="STRING" id="582402.Hbal_1236"/>
<dbReference type="RefSeq" id="WP_015827078.1">
    <property type="nucleotide sequence ID" value="NC_012982.1"/>
</dbReference>